<dbReference type="InterPro" id="IPR002372">
    <property type="entry name" value="PQQ_rpt_dom"/>
</dbReference>
<protein>
    <submittedName>
        <fullName evidence="9">PQQ-dependent dehydrogenase, methanol/ethanol family</fullName>
        <ecNumber evidence="9">1.1.2.-</ecNumber>
    </submittedName>
</protein>
<comment type="cofactor">
    <cofactor evidence="7">
        <name>Ca(2+)</name>
        <dbReference type="ChEBI" id="CHEBI:29108"/>
    </cofactor>
    <text evidence="7">Binds 1 Ca(2+) ion per subunit.</text>
</comment>
<dbReference type="KEGG" id="dea:FPZ08_20360"/>
<keyword evidence="7" id="KW-0106">Calcium</keyword>
<keyword evidence="10" id="KW-1185">Reference proteome</keyword>
<dbReference type="EC" id="1.1.2.-" evidence="9"/>
<evidence type="ECO:0000256" key="6">
    <source>
        <dbReference type="PIRSR" id="PIRSR617512-2"/>
    </source>
</evidence>
<dbReference type="SUPFAM" id="SSF50998">
    <property type="entry name" value="Quinoprotein alcohol dehydrogenase-like"/>
    <property type="match status" value="1"/>
</dbReference>
<keyword evidence="4 9" id="KW-0560">Oxidoreductase</keyword>
<feature type="binding site" evidence="7">
    <location>
        <position position="184"/>
    </location>
    <ligand>
        <name>Ca(2+)</name>
        <dbReference type="ChEBI" id="CHEBI:29108"/>
    </ligand>
</feature>
<dbReference type="Proteomes" id="UP000315364">
    <property type="component" value="Chromosome"/>
</dbReference>
<feature type="binding site" evidence="6">
    <location>
        <position position="122"/>
    </location>
    <ligand>
        <name>pyrroloquinoline quinone</name>
        <dbReference type="ChEBI" id="CHEBI:58442"/>
    </ligand>
</feature>
<name>A0A5B8M054_9HYPH</name>
<evidence type="ECO:0000256" key="3">
    <source>
        <dbReference type="ARBA" id="ARBA00022891"/>
    </source>
</evidence>
<feature type="binding site" evidence="7">
    <location>
        <position position="250"/>
    </location>
    <ligand>
        <name>Ca(2+)</name>
        <dbReference type="ChEBI" id="CHEBI:29108"/>
    </ligand>
</feature>
<dbReference type="InterPro" id="IPR011047">
    <property type="entry name" value="Quinoprotein_ADH-like_sf"/>
</dbReference>
<dbReference type="AlphaFoldDB" id="A0A5B8M054"/>
<dbReference type="GO" id="GO:0016614">
    <property type="term" value="F:oxidoreductase activity, acting on CH-OH group of donors"/>
    <property type="evidence" value="ECO:0007669"/>
    <property type="project" value="InterPro"/>
</dbReference>
<dbReference type="InterPro" id="IPR018391">
    <property type="entry name" value="PQQ_b-propeller_rpt"/>
</dbReference>
<dbReference type="PANTHER" id="PTHR32303:SF20">
    <property type="entry name" value="QUINOPROTEIN ETHANOL DEHYDROGENASE"/>
    <property type="match status" value="1"/>
</dbReference>
<evidence type="ECO:0000256" key="5">
    <source>
        <dbReference type="PIRSR" id="PIRSR617512-1"/>
    </source>
</evidence>
<dbReference type="InterPro" id="IPR017512">
    <property type="entry name" value="PQQ_MeOH/EtOH_DH"/>
</dbReference>
<evidence type="ECO:0000256" key="4">
    <source>
        <dbReference type="ARBA" id="ARBA00023002"/>
    </source>
</evidence>
<keyword evidence="2 7" id="KW-0479">Metal-binding</keyword>
<gene>
    <name evidence="9" type="ORF">FPZ08_20360</name>
</gene>
<dbReference type="OrthoDB" id="9794322at2"/>
<evidence type="ECO:0000313" key="9">
    <source>
        <dbReference type="EMBL" id="QDZ13401.1"/>
    </source>
</evidence>
<dbReference type="SMART" id="SM00564">
    <property type="entry name" value="PQQ"/>
    <property type="match status" value="5"/>
</dbReference>
<reference evidence="9 10" key="1">
    <citation type="submission" date="2019-07" db="EMBL/GenBank/DDBJ databases">
        <title>Full genome sequence of Devosia sp. Gsoil 520.</title>
        <authorList>
            <person name="Im W.-T."/>
        </authorList>
    </citation>
    <scope>NUCLEOTIDE SEQUENCE [LARGE SCALE GENOMIC DNA]</scope>
    <source>
        <strain evidence="9 10">Gsoil 520</strain>
    </source>
</reference>
<sequence length="567" mass="61210">MLGAVYAQDSFGITDYPPITEDQLVNPAPGDWPMYRRTYDGQGYSPLDQINKDNVAQLVPAWSYSTGVVEGHESPPVVVNGVMFVTTPEHHVFALNAATGQLYWKYTADITENTNPSHPTNRGVAVLGDKVFYAAHDATLVALDAKTGEEVWSTEVANVDEAYYMTLAPLVADGKVLIGVSGGEYGIRGFVAAYDAETGEEAWKTYTIPAPDEPGGDTWPAGAYVTGAGSTWSTGNYDPESKLVYWGVGNAGPWMGDQRPGDNLYTASTIALDVETGEIKGHFQYSHNESFDWDEVTAPILVDLPNKDGETVKGLVNPTRSGILWALERTSEGPINFIWGEKYVPGDVITDIDAETGRVSYDESKKPSTGTTKTYCPSVHGGRDWPSTAYSPDTGLLYIPANANMCTELTGAEVEYEAGQPFIGFDSLEFQVTDDAEYIGSVQAWDVATGEMKWEHKFPRSGNWGPILATGGGLIFSGGTNDRMFRAYDAENGDVLWEQKLNSGVIGTPSTFEVDGKQYVAVQAGYGVDAVFNNTVIAEHFGISSDVPQGGVVWVFEVKDGAVASAE</sequence>
<organism evidence="9 10">
    <name type="scientific">Devosia ginsengisoli</name>
    <dbReference type="NCBI Taxonomy" id="400770"/>
    <lineage>
        <taxon>Bacteria</taxon>
        <taxon>Pseudomonadati</taxon>
        <taxon>Pseudomonadota</taxon>
        <taxon>Alphaproteobacteria</taxon>
        <taxon>Hyphomicrobiales</taxon>
        <taxon>Devosiaceae</taxon>
        <taxon>Devosia</taxon>
    </lineage>
</organism>
<comment type="cofactor">
    <cofactor evidence="6">
        <name>pyrroloquinoline quinone</name>
        <dbReference type="ChEBI" id="CHEBI:58442"/>
    </cofactor>
    <text evidence="6">Binds 1 PQQ group per subunit.</text>
</comment>
<dbReference type="GO" id="GO:0005509">
    <property type="term" value="F:calcium ion binding"/>
    <property type="evidence" value="ECO:0007669"/>
    <property type="project" value="InterPro"/>
</dbReference>
<feature type="active site" description="Proton acceptor" evidence="5">
    <location>
        <position position="292"/>
    </location>
</feature>
<evidence type="ECO:0000256" key="1">
    <source>
        <dbReference type="ARBA" id="ARBA00008156"/>
    </source>
</evidence>
<dbReference type="Gene3D" id="2.140.10.10">
    <property type="entry name" value="Quinoprotein alcohol dehydrogenase-like superfamily"/>
    <property type="match status" value="1"/>
</dbReference>
<dbReference type="NCBIfam" id="TIGR03075">
    <property type="entry name" value="PQQ_enz_alc_DH"/>
    <property type="match status" value="1"/>
</dbReference>
<dbReference type="GO" id="GO:0016020">
    <property type="term" value="C:membrane"/>
    <property type="evidence" value="ECO:0007669"/>
    <property type="project" value="InterPro"/>
</dbReference>
<feature type="binding site" evidence="7">
    <location>
        <position position="292"/>
    </location>
    <ligand>
        <name>Ca(2+)</name>
        <dbReference type="ChEBI" id="CHEBI:29108"/>
    </ligand>
</feature>
<evidence type="ECO:0000313" key="10">
    <source>
        <dbReference type="Proteomes" id="UP000315364"/>
    </source>
</evidence>
<feature type="domain" description="Pyrrolo-quinoline quinone repeat" evidence="8">
    <location>
        <begin position="463"/>
        <end position="520"/>
    </location>
</feature>
<proteinExistence type="inferred from homology"/>
<feature type="binding site" evidence="6">
    <location>
        <position position="73"/>
    </location>
    <ligand>
        <name>pyrroloquinoline quinone</name>
        <dbReference type="ChEBI" id="CHEBI:58442"/>
    </ligand>
</feature>
<evidence type="ECO:0000259" key="8">
    <source>
        <dbReference type="Pfam" id="PF01011"/>
    </source>
</evidence>
<comment type="similarity">
    <text evidence="1">Belongs to the bacterial PQQ dehydrogenase family.</text>
</comment>
<evidence type="ECO:0000256" key="2">
    <source>
        <dbReference type="ARBA" id="ARBA00022723"/>
    </source>
</evidence>
<accession>A0A5B8M054</accession>
<feature type="domain" description="Pyrrolo-quinoline quinone repeat" evidence="8">
    <location>
        <begin position="32"/>
        <end position="345"/>
    </location>
</feature>
<feature type="binding site" evidence="6">
    <location>
        <position position="166"/>
    </location>
    <ligand>
        <name>pyrroloquinoline quinone</name>
        <dbReference type="ChEBI" id="CHEBI:58442"/>
    </ligand>
</feature>
<evidence type="ECO:0000256" key="7">
    <source>
        <dbReference type="PIRSR" id="PIRSR617512-3"/>
    </source>
</evidence>
<dbReference type="PANTHER" id="PTHR32303">
    <property type="entry name" value="QUINOPROTEIN ALCOHOL DEHYDROGENASE (CYTOCHROME C)"/>
    <property type="match status" value="1"/>
</dbReference>
<dbReference type="EMBL" id="CP042304">
    <property type="protein sequence ID" value="QDZ13401.1"/>
    <property type="molecule type" value="Genomic_DNA"/>
</dbReference>
<keyword evidence="3 6" id="KW-0634">PQQ</keyword>
<dbReference type="Pfam" id="PF01011">
    <property type="entry name" value="PQQ"/>
    <property type="match status" value="2"/>
</dbReference>